<dbReference type="InterPro" id="IPR001498">
    <property type="entry name" value="Impact_N"/>
</dbReference>
<protein>
    <submittedName>
        <fullName evidence="4">YigZ family protein</fullName>
    </submittedName>
</protein>
<dbReference type="Pfam" id="PF09186">
    <property type="entry name" value="DUF1949"/>
    <property type="match status" value="1"/>
</dbReference>
<dbReference type="InterPro" id="IPR015796">
    <property type="entry name" value="Impact_YigZ-like"/>
</dbReference>
<dbReference type="InterPro" id="IPR020569">
    <property type="entry name" value="UPF0029_Impact_CS"/>
</dbReference>
<comment type="caution">
    <text evidence="4">The sequence shown here is derived from an EMBL/GenBank/DDBJ whole genome shotgun (WGS) entry which is preliminary data.</text>
</comment>
<evidence type="ECO:0000313" key="4">
    <source>
        <dbReference type="EMBL" id="GEN57079.1"/>
    </source>
</evidence>
<dbReference type="Gene3D" id="3.30.70.240">
    <property type="match status" value="1"/>
</dbReference>
<keyword evidence="5" id="KW-1185">Reference proteome</keyword>
<dbReference type="PANTHER" id="PTHR16301">
    <property type="entry name" value="IMPACT-RELATED"/>
    <property type="match status" value="1"/>
</dbReference>
<sequence length="211" mass="23459">MLKKYYTINPYGEEEIEIQKSRFIGHAKRCETEEEAKAFIQDIKKTHAQATHNCSAYLIGEHDQIQKALDDGEPSGTAGVPILEVIKKRGLKDTCIVVTRYFGGVKLGAGGLIRAYSSSAKSAIDQAGIVERRLIQKLAVTASYPLLGKLENELRQTDYIVESIDYLDQVTIHLAVIVDDVETCKNWLINLSSDQVTITEKETAYIEVPVA</sequence>
<feature type="domain" description="Impact N-terminal" evidence="2">
    <location>
        <begin position="19"/>
        <end position="124"/>
    </location>
</feature>
<dbReference type="GO" id="GO:0006446">
    <property type="term" value="P:regulation of translational initiation"/>
    <property type="evidence" value="ECO:0007669"/>
    <property type="project" value="TreeGrafter"/>
</dbReference>
<dbReference type="RefSeq" id="WP_089802160.1">
    <property type="nucleotide sequence ID" value="NZ_BJYE01000018.1"/>
</dbReference>
<dbReference type="NCBIfam" id="TIGR00257">
    <property type="entry name" value="IMPACT_YIGZ"/>
    <property type="match status" value="1"/>
</dbReference>
<dbReference type="SUPFAM" id="SSF54980">
    <property type="entry name" value="EF-G C-terminal domain-like"/>
    <property type="match status" value="1"/>
</dbReference>
<name>A0A511X2C0_9BACI</name>
<dbReference type="InterPro" id="IPR023582">
    <property type="entry name" value="Impact"/>
</dbReference>
<dbReference type="PANTHER" id="PTHR16301:SF20">
    <property type="entry name" value="IMPACT FAMILY MEMBER YIGZ"/>
    <property type="match status" value="1"/>
</dbReference>
<dbReference type="EMBL" id="BJYE01000018">
    <property type="protein sequence ID" value="GEN57079.1"/>
    <property type="molecule type" value="Genomic_DNA"/>
</dbReference>
<dbReference type="SUPFAM" id="SSF54211">
    <property type="entry name" value="Ribosomal protein S5 domain 2-like"/>
    <property type="match status" value="1"/>
</dbReference>
<evidence type="ECO:0000313" key="5">
    <source>
        <dbReference type="Proteomes" id="UP000321400"/>
    </source>
</evidence>
<comment type="similarity">
    <text evidence="1">Belongs to the IMPACT family.</text>
</comment>
<evidence type="ECO:0000259" key="3">
    <source>
        <dbReference type="Pfam" id="PF09186"/>
    </source>
</evidence>
<dbReference type="AlphaFoldDB" id="A0A511X2C0"/>
<organism evidence="4 5">
    <name type="scientific">Halolactibacillus alkaliphilus</name>
    <dbReference type="NCBI Taxonomy" id="442899"/>
    <lineage>
        <taxon>Bacteria</taxon>
        <taxon>Bacillati</taxon>
        <taxon>Bacillota</taxon>
        <taxon>Bacilli</taxon>
        <taxon>Bacillales</taxon>
        <taxon>Bacillaceae</taxon>
        <taxon>Halolactibacillus</taxon>
    </lineage>
</organism>
<accession>A0A511X2C0</accession>
<evidence type="ECO:0000256" key="1">
    <source>
        <dbReference type="ARBA" id="ARBA00007665"/>
    </source>
</evidence>
<reference evidence="4 5" key="1">
    <citation type="submission" date="2019-07" db="EMBL/GenBank/DDBJ databases">
        <title>Whole genome shotgun sequence of Halolactibacillus alkaliphilus NBRC 103919.</title>
        <authorList>
            <person name="Hosoyama A."/>
            <person name="Uohara A."/>
            <person name="Ohji S."/>
            <person name="Ichikawa N."/>
        </authorList>
    </citation>
    <scope>NUCLEOTIDE SEQUENCE [LARGE SCALE GENOMIC DNA]</scope>
    <source>
        <strain evidence="4 5">NBRC 103919</strain>
    </source>
</reference>
<dbReference type="InterPro" id="IPR015269">
    <property type="entry name" value="UPF0029_Impact_C"/>
</dbReference>
<dbReference type="OrthoDB" id="9813771at2"/>
<dbReference type="Proteomes" id="UP000321400">
    <property type="component" value="Unassembled WGS sequence"/>
</dbReference>
<dbReference type="InterPro" id="IPR020568">
    <property type="entry name" value="Ribosomal_Su5_D2-typ_SF"/>
</dbReference>
<dbReference type="Pfam" id="PF01205">
    <property type="entry name" value="Impact_N"/>
    <property type="match status" value="1"/>
</dbReference>
<dbReference type="InterPro" id="IPR035647">
    <property type="entry name" value="EFG_III/V"/>
</dbReference>
<dbReference type="GO" id="GO:0005737">
    <property type="term" value="C:cytoplasm"/>
    <property type="evidence" value="ECO:0007669"/>
    <property type="project" value="TreeGrafter"/>
</dbReference>
<dbReference type="PROSITE" id="PS00910">
    <property type="entry name" value="UPF0029"/>
    <property type="match status" value="1"/>
</dbReference>
<gene>
    <name evidence="4" type="ORF">HAL01_15430</name>
</gene>
<dbReference type="Gene3D" id="3.30.230.30">
    <property type="entry name" value="Impact, N-terminal domain"/>
    <property type="match status" value="1"/>
</dbReference>
<feature type="domain" description="UPF0029" evidence="3">
    <location>
        <begin position="140"/>
        <end position="195"/>
    </location>
</feature>
<proteinExistence type="inferred from homology"/>
<dbReference type="InterPro" id="IPR036956">
    <property type="entry name" value="Impact_N_sf"/>
</dbReference>
<dbReference type="STRING" id="442899.SAMN05720591_11838"/>
<evidence type="ECO:0000259" key="2">
    <source>
        <dbReference type="Pfam" id="PF01205"/>
    </source>
</evidence>